<dbReference type="GO" id="GO:0004497">
    <property type="term" value="F:monooxygenase activity"/>
    <property type="evidence" value="ECO:0007669"/>
    <property type="project" value="InterPro"/>
</dbReference>
<dbReference type="AlphaFoldDB" id="A0AAD1Z185"/>
<dbReference type="GO" id="GO:0016125">
    <property type="term" value="P:sterol metabolic process"/>
    <property type="evidence" value="ECO:0007669"/>
    <property type="project" value="TreeGrafter"/>
</dbReference>
<name>A0AAD1Z185_9LAMI</name>
<proteinExistence type="predicted"/>
<dbReference type="InterPro" id="IPR036396">
    <property type="entry name" value="Cyt_P450_sf"/>
</dbReference>
<dbReference type="GO" id="GO:0016705">
    <property type="term" value="F:oxidoreductase activity, acting on paired donors, with incorporation or reduction of molecular oxygen"/>
    <property type="evidence" value="ECO:0007669"/>
    <property type="project" value="InterPro"/>
</dbReference>
<organism evidence="3 4">
    <name type="scientific">Fraxinus pennsylvanica</name>
    <dbReference type="NCBI Taxonomy" id="56036"/>
    <lineage>
        <taxon>Eukaryota</taxon>
        <taxon>Viridiplantae</taxon>
        <taxon>Streptophyta</taxon>
        <taxon>Embryophyta</taxon>
        <taxon>Tracheophyta</taxon>
        <taxon>Spermatophyta</taxon>
        <taxon>Magnoliopsida</taxon>
        <taxon>eudicotyledons</taxon>
        <taxon>Gunneridae</taxon>
        <taxon>Pentapetalae</taxon>
        <taxon>asterids</taxon>
        <taxon>lamiids</taxon>
        <taxon>Lamiales</taxon>
        <taxon>Oleaceae</taxon>
        <taxon>Oleeae</taxon>
        <taxon>Fraxinus</taxon>
    </lineage>
</organism>
<dbReference type="SUPFAM" id="SSF48264">
    <property type="entry name" value="Cytochrome P450"/>
    <property type="match status" value="1"/>
</dbReference>
<dbReference type="InterPro" id="IPR001128">
    <property type="entry name" value="Cyt_P450"/>
</dbReference>
<accession>A0AAD1Z185</accession>
<reference evidence="3" key="1">
    <citation type="submission" date="2023-05" db="EMBL/GenBank/DDBJ databases">
        <authorList>
            <person name="Huff M."/>
        </authorList>
    </citation>
    <scope>NUCLEOTIDE SEQUENCE</scope>
</reference>
<evidence type="ECO:0000256" key="2">
    <source>
        <dbReference type="ARBA" id="ARBA00023004"/>
    </source>
</evidence>
<dbReference type="GO" id="GO:0005506">
    <property type="term" value="F:iron ion binding"/>
    <property type="evidence" value="ECO:0007669"/>
    <property type="project" value="InterPro"/>
</dbReference>
<evidence type="ECO:0000256" key="1">
    <source>
        <dbReference type="ARBA" id="ARBA00022723"/>
    </source>
</evidence>
<dbReference type="PANTHER" id="PTHR24286:SF190">
    <property type="entry name" value="CYTOCHROME P450"/>
    <property type="match status" value="1"/>
</dbReference>
<evidence type="ECO:0000313" key="3">
    <source>
        <dbReference type="EMBL" id="CAI9760428.1"/>
    </source>
</evidence>
<keyword evidence="2" id="KW-0408">Iron</keyword>
<dbReference type="Gene3D" id="1.10.630.10">
    <property type="entry name" value="Cytochrome P450"/>
    <property type="match status" value="1"/>
</dbReference>
<keyword evidence="4" id="KW-1185">Reference proteome</keyword>
<dbReference type="PANTHER" id="PTHR24286">
    <property type="entry name" value="CYTOCHROME P450 26"/>
    <property type="match status" value="1"/>
</dbReference>
<gene>
    <name evidence="3" type="ORF">FPE_LOCUS7858</name>
</gene>
<protein>
    <recommendedName>
        <fullName evidence="5">Cytochrome P450</fullName>
    </recommendedName>
</protein>
<evidence type="ECO:0000313" key="4">
    <source>
        <dbReference type="Proteomes" id="UP000834106"/>
    </source>
</evidence>
<dbReference type="EMBL" id="OU503039">
    <property type="protein sequence ID" value="CAI9760428.1"/>
    <property type="molecule type" value="Genomic_DNA"/>
</dbReference>
<dbReference type="GO" id="GO:0020037">
    <property type="term" value="F:heme binding"/>
    <property type="evidence" value="ECO:0007669"/>
    <property type="project" value="InterPro"/>
</dbReference>
<dbReference type="Proteomes" id="UP000834106">
    <property type="component" value="Chromosome 4"/>
</dbReference>
<sequence>MLSSCVERGAQRDKLIQYFEEILGGLWSIPVNFPFTHFSQSLKASAKVQKMLKNLVREKRVELENGASSHQDLITSLLSIHGEDDRELVSEDEIIHNVMLIMVVGHDTSADLITFVVRLLANDPAIYAAVLKEQEEIKRSKPLCKVFDMGRSCQDEVHLKSGSGDSENDSSNFWRIQKDIKRHRV</sequence>
<evidence type="ECO:0008006" key="5">
    <source>
        <dbReference type="Google" id="ProtNLM"/>
    </source>
</evidence>
<keyword evidence="1" id="KW-0479">Metal-binding</keyword>
<dbReference type="Pfam" id="PF00067">
    <property type="entry name" value="p450"/>
    <property type="match status" value="1"/>
</dbReference>